<comment type="caution">
    <text evidence="3">The sequence shown here is derived from an EMBL/GenBank/DDBJ whole genome shotgun (WGS) entry which is preliminary data.</text>
</comment>
<feature type="domain" description="Recombinase" evidence="2">
    <location>
        <begin position="174"/>
        <end position="288"/>
    </location>
</feature>
<feature type="domain" description="Resolvase/invertase-type recombinase catalytic" evidence="1">
    <location>
        <begin position="14"/>
        <end position="166"/>
    </location>
</feature>
<dbReference type="Proteomes" id="UP000236286">
    <property type="component" value="Unassembled WGS sequence"/>
</dbReference>
<evidence type="ECO:0000259" key="2">
    <source>
        <dbReference type="PROSITE" id="PS51737"/>
    </source>
</evidence>
<accession>A0A2J7THU0</accession>
<name>A0A2J7THU0_METSI</name>
<dbReference type="PANTHER" id="PTHR30461">
    <property type="entry name" value="DNA-INVERTASE FROM LAMBDOID PROPHAGE"/>
    <property type="match status" value="1"/>
</dbReference>
<dbReference type="SMART" id="SM00857">
    <property type="entry name" value="Resolvase"/>
    <property type="match status" value="1"/>
</dbReference>
<evidence type="ECO:0000313" key="3">
    <source>
        <dbReference type="EMBL" id="PNG26340.1"/>
    </source>
</evidence>
<dbReference type="OrthoDB" id="7475655at2"/>
<dbReference type="InterPro" id="IPR050639">
    <property type="entry name" value="SSR_resolvase"/>
</dbReference>
<proteinExistence type="predicted"/>
<evidence type="ECO:0000259" key="1">
    <source>
        <dbReference type="PROSITE" id="PS51736"/>
    </source>
</evidence>
<organism evidence="3 4">
    <name type="scientific">Methylocella silvestris</name>
    <dbReference type="NCBI Taxonomy" id="199596"/>
    <lineage>
        <taxon>Bacteria</taxon>
        <taxon>Pseudomonadati</taxon>
        <taxon>Pseudomonadota</taxon>
        <taxon>Alphaproteobacteria</taxon>
        <taxon>Hyphomicrobiales</taxon>
        <taxon>Beijerinckiaceae</taxon>
        <taxon>Methylocella</taxon>
    </lineage>
</organism>
<dbReference type="AlphaFoldDB" id="A0A2J7THU0"/>
<dbReference type="Pfam" id="PF07508">
    <property type="entry name" value="Recombinase"/>
    <property type="match status" value="1"/>
</dbReference>
<dbReference type="Gene3D" id="3.40.50.1390">
    <property type="entry name" value="Resolvase, N-terminal catalytic domain"/>
    <property type="match status" value="1"/>
</dbReference>
<dbReference type="Gene3D" id="3.90.1750.20">
    <property type="entry name" value="Putative Large Serine Recombinase, Chain B, Domain 2"/>
    <property type="match status" value="1"/>
</dbReference>
<dbReference type="EMBL" id="PDZR01000008">
    <property type="protein sequence ID" value="PNG26340.1"/>
    <property type="molecule type" value="Genomic_DNA"/>
</dbReference>
<dbReference type="PROSITE" id="PS51737">
    <property type="entry name" value="RECOMBINASE_DNA_BIND"/>
    <property type="match status" value="1"/>
</dbReference>
<dbReference type="CDD" id="cd03768">
    <property type="entry name" value="SR_ResInv"/>
    <property type="match status" value="1"/>
</dbReference>
<protein>
    <submittedName>
        <fullName evidence="3">Recombinase family protein</fullName>
    </submittedName>
</protein>
<evidence type="ECO:0000313" key="4">
    <source>
        <dbReference type="Proteomes" id="UP000236286"/>
    </source>
</evidence>
<dbReference type="InterPro" id="IPR011109">
    <property type="entry name" value="DNA_bind_recombinase_dom"/>
</dbReference>
<dbReference type="InterPro" id="IPR006119">
    <property type="entry name" value="Resolv_N"/>
</dbReference>
<dbReference type="GO" id="GO:0003677">
    <property type="term" value="F:DNA binding"/>
    <property type="evidence" value="ECO:0007669"/>
    <property type="project" value="InterPro"/>
</dbReference>
<dbReference type="Pfam" id="PF00239">
    <property type="entry name" value="Resolvase"/>
    <property type="match status" value="1"/>
</dbReference>
<sequence length="582" mass="63876">MREAAQRRTGKRSRCAIYTRKSTEEGLDQAFNSLDAQREACAAFIASQKHEGWTALATHYDDGGYSGGSMERPALKRLIADIEAGGVDVIVVYKVDRLTRSLADFAKLVEVFDAKGVSFVSIAQQFNTTSSMGRLTLNVLLSFAQFEREVIGERVRDKIAASKKKGMWMGGMPPLGYDVKDRKLVVNDAEANTIVSIFERYVALKSVHALRDELAKAGIASKRRARADGSTYGSQPFCRGALYALLQNRLYRGEIVFKGAVYPGQHAAIVKETLWDTVQATLAENRVERRSGAYAKSPSLLAGMVFDEAGERLTPTHAVKKGARYRYYISASLVRGEAKGSHGRRIPAGDLERLVVDRLQAFFADEGAILDACDREIDATTTGRLIAAVRQIGGVLAESPAHRIRAILIGLQCRVDVGLDQFTIMLARSKLAAILRGEIDPMSQNRAPTSAPERDDLLSLSSPVALKRVGREMRMLIEGAPSQADPDPSLLLILARAHRVQARLSQNSSLSVHDIARDEGVSAPHLYSILRLPWLAPDVTAAIVNGRQPRQLTAKSLMRFLPRLPPDWSEQRKLLGFPSATA</sequence>
<dbReference type="InterPro" id="IPR038109">
    <property type="entry name" value="DNA_bind_recomb_sf"/>
</dbReference>
<dbReference type="PROSITE" id="PS51736">
    <property type="entry name" value="RECOMBINASES_3"/>
    <property type="match status" value="1"/>
</dbReference>
<dbReference type="GO" id="GO:0000150">
    <property type="term" value="F:DNA strand exchange activity"/>
    <property type="evidence" value="ECO:0007669"/>
    <property type="project" value="InterPro"/>
</dbReference>
<gene>
    <name evidence="3" type="ORF">CR492_09520</name>
</gene>
<dbReference type="InterPro" id="IPR036162">
    <property type="entry name" value="Resolvase-like_N_sf"/>
</dbReference>
<reference evidence="3 4" key="1">
    <citation type="submission" date="2017-10" db="EMBL/GenBank/DDBJ databases">
        <title>Genome announcement of Methylocella silvestris TVC from permafrost.</title>
        <authorList>
            <person name="Wang J."/>
            <person name="Geng K."/>
            <person name="Ul-Haque F."/>
            <person name="Crombie A.T."/>
            <person name="Street L.E."/>
            <person name="Wookey P.A."/>
            <person name="Murrell J.C."/>
            <person name="Pratscher J."/>
        </authorList>
    </citation>
    <scope>NUCLEOTIDE SEQUENCE [LARGE SCALE GENOMIC DNA]</scope>
    <source>
        <strain evidence="3 4">TVC</strain>
    </source>
</reference>
<dbReference type="SUPFAM" id="SSF53041">
    <property type="entry name" value="Resolvase-like"/>
    <property type="match status" value="1"/>
</dbReference>
<dbReference type="PANTHER" id="PTHR30461:SF23">
    <property type="entry name" value="DNA RECOMBINASE-RELATED"/>
    <property type="match status" value="1"/>
</dbReference>
<dbReference type="RefSeq" id="WP_102843503.1">
    <property type="nucleotide sequence ID" value="NZ_PDZR01000008.1"/>
</dbReference>